<evidence type="ECO:0000256" key="1">
    <source>
        <dbReference type="ARBA" id="ARBA00000073"/>
    </source>
</evidence>
<dbReference type="InterPro" id="IPR006145">
    <property type="entry name" value="PsdUridine_synth_RsuA/RluA"/>
</dbReference>
<dbReference type="PANTHER" id="PTHR21600">
    <property type="entry name" value="MITOCHONDRIAL RNA PSEUDOURIDINE SYNTHASE"/>
    <property type="match status" value="1"/>
</dbReference>
<dbReference type="Gene3D" id="3.30.2350.10">
    <property type="entry name" value="Pseudouridine synthase"/>
    <property type="match status" value="1"/>
</dbReference>
<dbReference type="Proteomes" id="UP000000492">
    <property type="component" value="Chromosome"/>
</dbReference>
<dbReference type="RefSeq" id="WP_013887885.1">
    <property type="nucleotide sequence ID" value="NC_015673.1"/>
</dbReference>
<dbReference type="HOGENOM" id="CLU_016902_0_0_11"/>
<dbReference type="InterPro" id="IPR020103">
    <property type="entry name" value="PsdUridine_synth_cat_dom_sf"/>
</dbReference>
<dbReference type="PANTHER" id="PTHR21600:SF84">
    <property type="entry name" value="PSEUDOURIDINE SYNTHASE RSUA_RLUA-LIKE DOMAIN-CONTAINING PROTEIN"/>
    <property type="match status" value="1"/>
</dbReference>
<dbReference type="Pfam" id="PF00849">
    <property type="entry name" value="PseudoU_synth_2"/>
    <property type="match status" value="1"/>
</dbReference>
<feature type="domain" description="Pseudouridine synthase RsuA/RluA-like" evidence="4">
    <location>
        <begin position="104"/>
        <end position="336"/>
    </location>
</feature>
<organism evidence="5 6">
    <name type="scientific">Corynebacterium resistens (strain DSM 45100 / JCM 12819 / GTC 2026 / SICGH 158)</name>
    <dbReference type="NCBI Taxonomy" id="662755"/>
    <lineage>
        <taxon>Bacteria</taxon>
        <taxon>Bacillati</taxon>
        <taxon>Actinomycetota</taxon>
        <taxon>Actinomycetes</taxon>
        <taxon>Mycobacteriales</taxon>
        <taxon>Corynebacteriaceae</taxon>
        <taxon>Corynebacterium</taxon>
    </lineage>
</organism>
<dbReference type="GO" id="GO:0003723">
    <property type="term" value="F:RNA binding"/>
    <property type="evidence" value="ECO:0007669"/>
    <property type="project" value="InterPro"/>
</dbReference>
<dbReference type="AlphaFoldDB" id="F8DYG7"/>
<dbReference type="GO" id="GO:0140098">
    <property type="term" value="F:catalytic activity, acting on RNA"/>
    <property type="evidence" value="ECO:0007669"/>
    <property type="project" value="UniProtKB-ARBA"/>
</dbReference>
<evidence type="ECO:0000256" key="3">
    <source>
        <dbReference type="ARBA" id="ARBA00033164"/>
    </source>
</evidence>
<protein>
    <recommendedName>
        <fullName evidence="2">RNA pseudouridylate synthase</fullName>
    </recommendedName>
    <alternativeName>
        <fullName evidence="3">RNA-uridine isomerase</fullName>
    </alternativeName>
</protein>
<evidence type="ECO:0000313" key="6">
    <source>
        <dbReference type="Proteomes" id="UP000000492"/>
    </source>
</evidence>
<dbReference type="InterPro" id="IPR050188">
    <property type="entry name" value="RluA_PseudoU_synthase"/>
</dbReference>
<dbReference type="STRING" id="662755.CRES_0497"/>
<dbReference type="EMBL" id="CP002857">
    <property type="protein sequence ID" value="AEI08860.1"/>
    <property type="molecule type" value="Genomic_DNA"/>
</dbReference>
<proteinExistence type="predicted"/>
<dbReference type="KEGG" id="crd:CRES_0497"/>
<reference evidence="5 6" key="1">
    <citation type="journal article" date="2012" name="BMC Genomics">
        <title>Complete genome sequence, lifestyle, and multi-drug resistance of the human pathogen Corynebacterium resistens DSM 45100 isolated from blood samples of a leukemia patient.</title>
        <authorList>
            <person name="Schroder J."/>
            <person name="Maus I."/>
            <person name="Meyer K."/>
            <person name="Wordemann S."/>
            <person name="Blom J."/>
            <person name="Jaenicke S."/>
            <person name="Schneider J."/>
            <person name="Trost E."/>
            <person name="Tauch A."/>
        </authorList>
    </citation>
    <scope>NUCLEOTIDE SEQUENCE [LARGE SCALE GENOMIC DNA]</scope>
    <source>
        <strain evidence="6">DSM 45100 / JCM 12819 / CCUG 50093 / GTC 2026 / SICGH 158</strain>
    </source>
</reference>
<dbReference type="eggNOG" id="COG0564">
    <property type="taxonomic scope" value="Bacteria"/>
</dbReference>
<sequence>MINPLPIKNGLNPTRVQVPMDEGAPVKAIDFLSRVIQNQRHRHPNDDEAAVYQRFLDKEVVLDSGEPVAPDYEVPPGRFLNFYRRPAPEREVPGTLGLLYEDNDLLVVDKPSFLATLPRGQHIAQTALTKARIQFGIPELSPCHRLDRLTRGVLMFTKRPEIRGAYQTLFDRREPQKTYEAITDIPNDPPLWLVDLLQAFCAPALRGIPWQQEFPLVNHPDVQPGCQQHAQQGWQYNLHQENAQVPEEISEVEESQPWREREQPSRKRPWVLRHHMVKVRGRLATYLTGDEPNAETAITGVRAFLDTSSGPAPATRLAWRLEPHSGRTHQLRVVMRSLGMPIVNDSLYGFISNDALQRPDGDLPSPAFVEDEDFTRPMGLTAKELSFRDPLTGKLRQFTSRF</sequence>
<dbReference type="GO" id="GO:0009982">
    <property type="term" value="F:pseudouridine synthase activity"/>
    <property type="evidence" value="ECO:0007669"/>
    <property type="project" value="InterPro"/>
</dbReference>
<accession>F8DYG7</accession>
<dbReference type="GO" id="GO:0000455">
    <property type="term" value="P:enzyme-directed rRNA pseudouridine synthesis"/>
    <property type="evidence" value="ECO:0007669"/>
    <property type="project" value="TreeGrafter"/>
</dbReference>
<name>F8DYG7_CORRG</name>
<evidence type="ECO:0000256" key="2">
    <source>
        <dbReference type="ARBA" id="ARBA00031870"/>
    </source>
</evidence>
<dbReference type="SUPFAM" id="SSF55120">
    <property type="entry name" value="Pseudouridine synthase"/>
    <property type="match status" value="1"/>
</dbReference>
<evidence type="ECO:0000313" key="5">
    <source>
        <dbReference type="EMBL" id="AEI08860.1"/>
    </source>
</evidence>
<keyword evidence="6" id="KW-1185">Reference proteome</keyword>
<comment type="catalytic activity">
    <reaction evidence="1">
        <text>a uridine in RNA = a pseudouridine in RNA</text>
        <dbReference type="Rhea" id="RHEA:48348"/>
        <dbReference type="Rhea" id="RHEA-COMP:12068"/>
        <dbReference type="Rhea" id="RHEA-COMP:12069"/>
        <dbReference type="ChEBI" id="CHEBI:65314"/>
        <dbReference type="ChEBI" id="CHEBI:65315"/>
    </reaction>
</comment>
<evidence type="ECO:0000259" key="4">
    <source>
        <dbReference type="Pfam" id="PF00849"/>
    </source>
</evidence>
<gene>
    <name evidence="5" type="ordered locus">CRES_0497</name>
</gene>